<evidence type="ECO:0008006" key="4">
    <source>
        <dbReference type="Google" id="ProtNLM"/>
    </source>
</evidence>
<dbReference type="Gramene" id="KMS94210">
    <property type="protein sequence ID" value="KMS94210"/>
    <property type="gene ID" value="BVRB_023700"/>
</dbReference>
<evidence type="ECO:0000256" key="1">
    <source>
        <dbReference type="SAM" id="Coils"/>
    </source>
</evidence>
<gene>
    <name evidence="2" type="ORF">BVRB_023700</name>
</gene>
<dbReference type="EMBL" id="KQ095286">
    <property type="protein sequence ID" value="KMS94210.1"/>
    <property type="molecule type" value="Genomic_DNA"/>
</dbReference>
<dbReference type="Proteomes" id="UP000035740">
    <property type="component" value="Unassembled WGS sequence"/>
</dbReference>
<reference evidence="2 3" key="1">
    <citation type="journal article" date="2014" name="Nature">
        <title>The genome of the recently domesticated crop plant sugar beet (Beta vulgaris).</title>
        <authorList>
            <person name="Dohm J.C."/>
            <person name="Minoche A.E."/>
            <person name="Holtgrawe D."/>
            <person name="Capella-Gutierrez S."/>
            <person name="Zakrzewski F."/>
            <person name="Tafer H."/>
            <person name="Rupp O."/>
            <person name="Sorensen T.R."/>
            <person name="Stracke R."/>
            <person name="Reinhardt R."/>
            <person name="Goesmann A."/>
            <person name="Kraft T."/>
            <person name="Schulz B."/>
            <person name="Stadler P.F."/>
            <person name="Schmidt T."/>
            <person name="Gabaldon T."/>
            <person name="Lehrach H."/>
            <person name="Weisshaar B."/>
            <person name="Himmelbauer H."/>
        </authorList>
    </citation>
    <scope>NUCLEOTIDE SEQUENCE [LARGE SCALE GENOMIC DNA]</scope>
    <source>
        <tissue evidence="2">Taproot</tissue>
    </source>
</reference>
<keyword evidence="3" id="KW-1185">Reference proteome</keyword>
<evidence type="ECO:0000313" key="3">
    <source>
        <dbReference type="Proteomes" id="UP000035740"/>
    </source>
</evidence>
<feature type="non-terminal residue" evidence="2">
    <location>
        <position position="196"/>
    </location>
</feature>
<evidence type="ECO:0000313" key="2">
    <source>
        <dbReference type="EMBL" id="KMS94210.1"/>
    </source>
</evidence>
<feature type="coiled-coil region" evidence="1">
    <location>
        <begin position="111"/>
        <end position="182"/>
    </location>
</feature>
<name>A0A0J8DTU4_BETVV</name>
<proteinExistence type="predicted"/>
<protein>
    <recommendedName>
        <fullName evidence="4">Pinin/SDK/MemA protein domain-containing protein</fullName>
    </recommendedName>
</protein>
<keyword evidence="1" id="KW-0175">Coiled coil</keyword>
<organism evidence="2 3">
    <name type="scientific">Beta vulgaris subsp. vulgaris</name>
    <name type="common">Beet</name>
    <dbReference type="NCBI Taxonomy" id="3555"/>
    <lineage>
        <taxon>Eukaryota</taxon>
        <taxon>Viridiplantae</taxon>
        <taxon>Streptophyta</taxon>
        <taxon>Embryophyta</taxon>
        <taxon>Tracheophyta</taxon>
        <taxon>Spermatophyta</taxon>
        <taxon>Magnoliopsida</taxon>
        <taxon>eudicotyledons</taxon>
        <taxon>Gunneridae</taxon>
        <taxon>Pentapetalae</taxon>
        <taxon>Caryophyllales</taxon>
        <taxon>Chenopodiaceae</taxon>
        <taxon>Betoideae</taxon>
        <taxon>Beta</taxon>
    </lineage>
</organism>
<accession>A0A0J8DTU4</accession>
<dbReference type="AlphaFoldDB" id="A0A0J8DTU4"/>
<sequence length="196" mass="22521">MSSAGPDPVASLLSQKVARLKVINDEDPKAIQALSRQYRPDALEKIQARLRQQLYEISSVLPVRPPSEPWLVDPTSFIRTQHIGEGSPSLAVQAPRNPRLLMAKLEAFRAFDQKRRQKQEAERAEQDAADAKREKERIAKLEFETRKRAVRQSFLRALFEHAEKFRSVAKEENRQLRSLANQAQGWIIAKERYHSA</sequence>